<feature type="non-terminal residue" evidence="1">
    <location>
        <position position="1"/>
    </location>
</feature>
<organism evidence="1 3">
    <name type="scientific">Streptomyces sp. 900105245</name>
    <dbReference type="NCBI Taxonomy" id="3154379"/>
    <lineage>
        <taxon>Bacteria</taxon>
        <taxon>Bacillati</taxon>
        <taxon>Actinomycetota</taxon>
        <taxon>Actinomycetes</taxon>
        <taxon>Kitasatosporales</taxon>
        <taxon>Streptomycetaceae</taxon>
        <taxon>Streptomyces</taxon>
    </lineage>
</organism>
<reference evidence="1 3" key="1">
    <citation type="submission" date="2024-06" db="EMBL/GenBank/DDBJ databases">
        <title>The Natural Products Discovery Center: Release of the First 8490 Sequenced Strains for Exploring Actinobacteria Biosynthetic Diversity.</title>
        <authorList>
            <person name="Kalkreuter E."/>
            <person name="Kautsar S.A."/>
            <person name="Yang D."/>
            <person name="Bader C.D."/>
            <person name="Teijaro C.N."/>
            <person name="Fluegel L."/>
            <person name="Davis C.M."/>
            <person name="Simpson J.R."/>
            <person name="Lauterbach L."/>
            <person name="Steele A.D."/>
            <person name="Gui C."/>
            <person name="Meng S."/>
            <person name="Li G."/>
            <person name="Viehrig K."/>
            <person name="Ye F."/>
            <person name="Su P."/>
            <person name="Kiefer A.F."/>
            <person name="Nichols A."/>
            <person name="Cepeda A.J."/>
            <person name="Yan W."/>
            <person name="Fan B."/>
            <person name="Jiang Y."/>
            <person name="Adhikari A."/>
            <person name="Zheng C.-J."/>
            <person name="Schuster L."/>
            <person name="Cowan T.M."/>
            <person name="Smanski M.J."/>
            <person name="Chevrette M.G."/>
            <person name="De Carvalho L.P.S."/>
            <person name="Shen B."/>
        </authorList>
    </citation>
    <scope>NUCLEOTIDE SEQUENCE [LARGE SCALE GENOMIC DNA]</scope>
    <source>
        <strain evidence="1 3">NPDC001166</strain>
    </source>
</reference>
<evidence type="ECO:0000313" key="1">
    <source>
        <dbReference type="EMBL" id="MER6433319.1"/>
    </source>
</evidence>
<accession>A0ABV1UHX1</accession>
<dbReference type="Proteomes" id="UP001470023">
    <property type="component" value="Unassembled WGS sequence"/>
</dbReference>
<keyword evidence="3" id="KW-1185">Reference proteome</keyword>
<protein>
    <submittedName>
        <fullName evidence="1">TIGR00730 family Rossman fold protein</fullName>
    </submittedName>
</protein>
<dbReference type="EMBL" id="JBEPAZ010000056">
    <property type="protein sequence ID" value="MER6433319.1"/>
    <property type="molecule type" value="Genomic_DNA"/>
</dbReference>
<evidence type="ECO:0000313" key="2">
    <source>
        <dbReference type="EMBL" id="MER6434580.1"/>
    </source>
</evidence>
<name>A0ABV1UHX1_9ACTN</name>
<gene>
    <name evidence="1" type="ORF">ABT272_37180</name>
    <name evidence="2" type="ORF">ABT272_44560</name>
</gene>
<proteinExistence type="predicted"/>
<dbReference type="EMBL" id="JBEPAZ010000140">
    <property type="protein sequence ID" value="MER6434580.1"/>
    <property type="molecule type" value="Genomic_DNA"/>
</dbReference>
<comment type="caution">
    <text evidence="1">The sequence shown here is derived from an EMBL/GenBank/DDBJ whole genome shotgun (WGS) entry which is preliminary data.</text>
</comment>
<evidence type="ECO:0000313" key="3">
    <source>
        <dbReference type="Proteomes" id="UP001470023"/>
    </source>
</evidence>
<sequence>GKAAEKDLLLFHVTDDVQEAVALVSKEAAR</sequence>